<reference evidence="7" key="1">
    <citation type="submission" date="2023-08" db="EMBL/GenBank/DDBJ databases">
        <title>Black Yeasts Isolated from many extreme environments.</title>
        <authorList>
            <person name="Coleine C."/>
            <person name="Stajich J.E."/>
            <person name="Selbmann L."/>
        </authorList>
    </citation>
    <scope>NUCLEOTIDE SEQUENCE</scope>
    <source>
        <strain evidence="7">CCFEE 5810</strain>
    </source>
</reference>
<feature type="region of interest" description="Disordered" evidence="5">
    <location>
        <begin position="43"/>
        <end position="62"/>
    </location>
</feature>
<evidence type="ECO:0000256" key="1">
    <source>
        <dbReference type="ARBA" id="ARBA00023015"/>
    </source>
</evidence>
<evidence type="ECO:0000313" key="7">
    <source>
        <dbReference type="EMBL" id="KAK5690842.1"/>
    </source>
</evidence>
<sequence>MPVEPIAKTFEERDVYYEPNTSENALMSHVQPPVYTNVADATASRHQTRSQNASARQGDIDGLATLPSYGPADETYGPSSTVMFTRSIGPSEYTDQPGTPRPKHVEQSLPPLRDQDCVLPLRRSADDYLACFWNFTHPVFPVLHKPFFVAQYVRLWHADVPSSSSEDSYDERTFLAILNIIFALGSRSSSTIPPEESDTAANEFWDRSRRLFTYDILDRPSLSIVQLLLLSGVYLQSSQSASACWNTVGLAIRVAQSIGLHTESDGGIQSGIRRKRIQLQTKRKVWHTCVSLDRLSAMSFGRPVMITHASKVPLPIAVDDEYKYVKLLSLRPLLRRSIRNDSSVTSAVIATVDSTLDTHIIRQCCEECLDTVFDLIETIHDNLTTPYRSAGWHTVYCESHREL</sequence>
<dbReference type="EMBL" id="JAVRQU010000023">
    <property type="protein sequence ID" value="KAK5690842.1"/>
    <property type="molecule type" value="Genomic_DNA"/>
</dbReference>
<dbReference type="InterPro" id="IPR007219">
    <property type="entry name" value="XnlR_reg_dom"/>
</dbReference>
<proteinExistence type="predicted"/>
<keyword evidence="1" id="KW-0805">Transcription regulation</keyword>
<keyword evidence="3" id="KW-0804">Transcription</keyword>
<dbReference type="GO" id="GO:0000435">
    <property type="term" value="P:positive regulation of transcription from RNA polymerase II promoter by galactose"/>
    <property type="evidence" value="ECO:0007669"/>
    <property type="project" value="TreeGrafter"/>
</dbReference>
<dbReference type="GO" id="GO:0000981">
    <property type="term" value="F:DNA-binding transcription factor activity, RNA polymerase II-specific"/>
    <property type="evidence" value="ECO:0007669"/>
    <property type="project" value="TreeGrafter"/>
</dbReference>
<evidence type="ECO:0000259" key="6">
    <source>
        <dbReference type="SMART" id="SM00906"/>
    </source>
</evidence>
<evidence type="ECO:0000313" key="8">
    <source>
        <dbReference type="Proteomes" id="UP001310594"/>
    </source>
</evidence>
<dbReference type="GO" id="GO:0008270">
    <property type="term" value="F:zinc ion binding"/>
    <property type="evidence" value="ECO:0007669"/>
    <property type="project" value="InterPro"/>
</dbReference>
<evidence type="ECO:0000256" key="5">
    <source>
        <dbReference type="SAM" id="MobiDB-lite"/>
    </source>
</evidence>
<dbReference type="InterPro" id="IPR051127">
    <property type="entry name" value="Fungal_SecMet_Regulators"/>
</dbReference>
<dbReference type="SMART" id="SM00906">
    <property type="entry name" value="Fungal_trans"/>
    <property type="match status" value="1"/>
</dbReference>
<gene>
    <name evidence="7" type="ORF">LTR97_012003</name>
</gene>
<dbReference type="AlphaFoldDB" id="A0AAN7VMB4"/>
<accession>A0AAN7VMB4</accession>
<keyword evidence="2" id="KW-0238">DNA-binding</keyword>
<dbReference type="CDD" id="cd12148">
    <property type="entry name" value="fungal_TF_MHR"/>
    <property type="match status" value="1"/>
</dbReference>
<keyword evidence="4" id="KW-0539">Nucleus</keyword>
<dbReference type="GO" id="GO:0006351">
    <property type="term" value="P:DNA-templated transcription"/>
    <property type="evidence" value="ECO:0007669"/>
    <property type="project" value="InterPro"/>
</dbReference>
<comment type="caution">
    <text evidence="7">The sequence shown here is derived from an EMBL/GenBank/DDBJ whole genome shotgun (WGS) entry which is preliminary data.</text>
</comment>
<organism evidence="7 8">
    <name type="scientific">Elasticomyces elasticus</name>
    <dbReference type="NCBI Taxonomy" id="574655"/>
    <lineage>
        <taxon>Eukaryota</taxon>
        <taxon>Fungi</taxon>
        <taxon>Dikarya</taxon>
        <taxon>Ascomycota</taxon>
        <taxon>Pezizomycotina</taxon>
        <taxon>Dothideomycetes</taxon>
        <taxon>Dothideomycetidae</taxon>
        <taxon>Mycosphaerellales</taxon>
        <taxon>Teratosphaeriaceae</taxon>
        <taxon>Elasticomyces</taxon>
    </lineage>
</organism>
<name>A0AAN7VMB4_9PEZI</name>
<dbReference type="GO" id="GO:0005634">
    <property type="term" value="C:nucleus"/>
    <property type="evidence" value="ECO:0007669"/>
    <property type="project" value="TreeGrafter"/>
</dbReference>
<evidence type="ECO:0000256" key="2">
    <source>
        <dbReference type="ARBA" id="ARBA00023125"/>
    </source>
</evidence>
<dbReference type="PANTHER" id="PTHR47424">
    <property type="entry name" value="REGULATORY PROTEIN GAL4"/>
    <property type="match status" value="1"/>
</dbReference>
<dbReference type="GO" id="GO:0000978">
    <property type="term" value="F:RNA polymerase II cis-regulatory region sequence-specific DNA binding"/>
    <property type="evidence" value="ECO:0007669"/>
    <property type="project" value="TreeGrafter"/>
</dbReference>
<feature type="region of interest" description="Disordered" evidence="5">
    <location>
        <begin position="87"/>
        <end position="108"/>
    </location>
</feature>
<dbReference type="Pfam" id="PF04082">
    <property type="entry name" value="Fungal_trans"/>
    <property type="match status" value="1"/>
</dbReference>
<feature type="domain" description="Xylanolytic transcriptional activator regulatory" evidence="6">
    <location>
        <begin position="244"/>
        <end position="321"/>
    </location>
</feature>
<dbReference type="PANTHER" id="PTHR47424:SF3">
    <property type="entry name" value="REGULATORY PROTEIN GAL4"/>
    <property type="match status" value="1"/>
</dbReference>
<evidence type="ECO:0000256" key="3">
    <source>
        <dbReference type="ARBA" id="ARBA00023163"/>
    </source>
</evidence>
<dbReference type="Proteomes" id="UP001310594">
    <property type="component" value="Unassembled WGS sequence"/>
</dbReference>
<protein>
    <recommendedName>
        <fullName evidence="6">Xylanolytic transcriptional activator regulatory domain-containing protein</fullName>
    </recommendedName>
</protein>
<evidence type="ECO:0000256" key="4">
    <source>
        <dbReference type="ARBA" id="ARBA00023242"/>
    </source>
</evidence>